<proteinExistence type="predicted"/>
<feature type="compositionally biased region" description="Basic and acidic residues" evidence="1">
    <location>
        <begin position="1494"/>
        <end position="1505"/>
    </location>
</feature>
<evidence type="ECO:0000313" key="3">
    <source>
        <dbReference type="Proteomes" id="UP000663869"/>
    </source>
</evidence>
<dbReference type="PANTHER" id="PTHR31912">
    <property type="entry name" value="IP13529P"/>
    <property type="match status" value="1"/>
</dbReference>
<sequence>MVHQNEAGFHITCNLSSKCGVSYRTYSAYKSHIYRNHSHELHLKKEKADNTNMLGVNNSEEINYDSNVNANLLGNDAEEDSIDLLQDDEEETNNDTTNLFNSPVNQDDDLVTITDIEKSYASFILQLREEFFLPKSTTNSISSYIATLITHLQCLIKQKTMIHDARHSSEASSSQAVNTSSNKIVELEVVNNTMNEVRHSIERITRNEYQFVNYCKEYFNYDPPEEIIVSAPNERLECGYYIPIDKTLSSIFNTQHTLVQVVDNIKQQQEATAIDNDLMFSFRDGSYGARIDDNSLLIQLYADDIGLTNPIGAKKDQHKMFMVYFSLEDVPDQYHSRLDGINLVALCNSRILKNITKARRFFEPIIENLNQLQSQGICINGNKLKFSFSTMIADNLAAHMIGGFQSSFSNGYFCRRCYTSYADRNLPILMATAVGRTCIDHDDLVQQVTADPQKSPLMGIVGKSLLYDLVGFHSTTSLPGDLMHDFLEGICPIVIMALLKEASSLRLLTYARIQELTETFPYGHFDTSDRPPPIQVKHLQNDRISATASQKLCIFRLFPFIFYSIIDKIPSIIVYKQLREILDLVLSTPFRKEWLPILRDLCIAFQQSMLIHFPTKMVPKCHFVLEYDQIIKDYGPARKNWCMRYEAYHSYFKRIALRSNNFKNVPKMLASRYQMKQSYRLSRMALFKTFDQAIGIKNVKNNHFNNQLKQILIDHFGIIDIAKDLIQCNKYYHENVEYYRFGVYVVDFLNNNEAPGFIHVVNIIKKDQKWWLLVDILQTISYNDMLCAWEIKSTDNYSILDPHHLKYYAKGLDIYELNNSSFVSFNAQLEIDGETLALMDSIDKATTLFPNIDSSSITSTNFSSSSSSIKPAANCSTDDYMDDRVFEESSVKQKSNILFPIEYIIPALPDSLLQDIEAAANCSTDDYMDDRVFEESSVKQKSNILFPIEYIIPALPDSLLQDIEAELEIDGETLALMDSIDKTTTLFPKLKQQLLFLSEREKLLKVQKTDLISSIDSSSITSTNFSSSSSSIKPAANCSTDDYMDDRVFEESSVKQKSNILFPIEYIIPALPDSLLQDIEAGALHKFGPHHTNRQVLVDIVTHDLINQYDLFYPTHKQFDLIGTAIIRQLKLPMTRDNIAIWKDAVQTKLKRKRLQHRDHVDVKHHQSKYSKNGSGRPVKRMIGEVAQRDRQKQLMLLNYDADTFNDLQLKSKSLKDNSQIEFNSLLNLWKETVYVRRKAIRDRPTSEILEGFPGYKDPVLIFEEVKISMGVDLRVVVRRQIPILLQKMITTPAFITDSPPIQLIRVLCRQFEETVHHTYCNTTPSTPYPTLVFVDHIIHVYVDFIPIVSTTSPDDALALLLAMYAIFELNFHKNSRSIRLLYAIVFADKRFLSNTIRDVIQEKQIDIYSELNRQQLTEINSITNNLVTESSTTEQPHCYNDNKSSVNMVINATEILNNNENATSASFDSPAPIVKGRKRPQKLPKTLTTEKPMPIDHDSDHENQNDCSSSMSKKLQRVDKHSSKKKRRY</sequence>
<name>A0A817YPN2_9BILA</name>
<organism evidence="2 3">
    <name type="scientific">Rotaria socialis</name>
    <dbReference type="NCBI Taxonomy" id="392032"/>
    <lineage>
        <taxon>Eukaryota</taxon>
        <taxon>Metazoa</taxon>
        <taxon>Spiralia</taxon>
        <taxon>Gnathifera</taxon>
        <taxon>Rotifera</taxon>
        <taxon>Eurotatoria</taxon>
        <taxon>Bdelloidea</taxon>
        <taxon>Philodinida</taxon>
        <taxon>Philodinidae</taxon>
        <taxon>Rotaria</taxon>
    </lineage>
</organism>
<dbReference type="Proteomes" id="UP000663869">
    <property type="component" value="Unassembled WGS sequence"/>
</dbReference>
<feature type="region of interest" description="Disordered" evidence="1">
    <location>
        <begin position="1462"/>
        <end position="1530"/>
    </location>
</feature>
<feature type="region of interest" description="Disordered" evidence="1">
    <location>
        <begin position="1156"/>
        <end position="1178"/>
    </location>
</feature>
<dbReference type="EMBL" id="CAJNYU010000680">
    <property type="protein sequence ID" value="CAF3381253.1"/>
    <property type="molecule type" value="Genomic_DNA"/>
</dbReference>
<evidence type="ECO:0000256" key="1">
    <source>
        <dbReference type="SAM" id="MobiDB-lite"/>
    </source>
</evidence>
<dbReference type="PANTHER" id="PTHR31912:SF34">
    <property type="entry name" value="NOTOCHORD-RELATED PROTEIN"/>
    <property type="match status" value="1"/>
</dbReference>
<protein>
    <submittedName>
        <fullName evidence="2">Uncharacterized protein</fullName>
    </submittedName>
</protein>
<accession>A0A817YPN2</accession>
<reference evidence="2" key="1">
    <citation type="submission" date="2021-02" db="EMBL/GenBank/DDBJ databases">
        <authorList>
            <person name="Nowell W R."/>
        </authorList>
    </citation>
    <scope>NUCLEOTIDE SEQUENCE</scope>
</reference>
<comment type="caution">
    <text evidence="2">The sequence shown here is derived from an EMBL/GenBank/DDBJ whole genome shotgun (WGS) entry which is preliminary data.</text>
</comment>
<evidence type="ECO:0000313" key="2">
    <source>
        <dbReference type="EMBL" id="CAF3381253.1"/>
    </source>
</evidence>
<gene>
    <name evidence="2" type="ORF">FME351_LOCUS7265</name>
</gene>